<protein>
    <submittedName>
        <fullName evidence="1">Uncharacterized protein</fullName>
    </submittedName>
</protein>
<proteinExistence type="predicted"/>
<organism evidence="1 2">
    <name type="scientific">Aromia moschata</name>
    <dbReference type="NCBI Taxonomy" id="1265417"/>
    <lineage>
        <taxon>Eukaryota</taxon>
        <taxon>Metazoa</taxon>
        <taxon>Ecdysozoa</taxon>
        <taxon>Arthropoda</taxon>
        <taxon>Hexapoda</taxon>
        <taxon>Insecta</taxon>
        <taxon>Pterygota</taxon>
        <taxon>Neoptera</taxon>
        <taxon>Endopterygota</taxon>
        <taxon>Coleoptera</taxon>
        <taxon>Polyphaga</taxon>
        <taxon>Cucujiformia</taxon>
        <taxon>Chrysomeloidea</taxon>
        <taxon>Cerambycidae</taxon>
        <taxon>Cerambycinae</taxon>
        <taxon>Callichromatini</taxon>
        <taxon>Aromia</taxon>
    </lineage>
</organism>
<reference evidence="1" key="1">
    <citation type="journal article" date="2023" name="Insect Mol. Biol.">
        <title>Genome sequencing provides insights into the evolution of gene families encoding plant cell wall-degrading enzymes in longhorned beetles.</title>
        <authorList>
            <person name="Shin N.R."/>
            <person name="Okamura Y."/>
            <person name="Kirsch R."/>
            <person name="Pauchet Y."/>
        </authorList>
    </citation>
    <scope>NUCLEOTIDE SEQUENCE</scope>
    <source>
        <strain evidence="1">AMC_N1</strain>
    </source>
</reference>
<accession>A0AAV8ZAR0</accession>
<name>A0AAV8ZAR0_9CUCU</name>
<gene>
    <name evidence="1" type="ORF">NQ318_008866</name>
</gene>
<evidence type="ECO:0000313" key="1">
    <source>
        <dbReference type="EMBL" id="KAJ8961184.1"/>
    </source>
</evidence>
<comment type="caution">
    <text evidence="1">The sequence shown here is derived from an EMBL/GenBank/DDBJ whole genome shotgun (WGS) entry which is preliminary data.</text>
</comment>
<sequence length="103" mass="11718">MALVINQMGTSTHNFLRKHNGTKGVKERRRCDAKEDLKRTGDSGWVEKGYNMLRKTFFVSPRNKTCLQIFREWFEGGISLLKLNRPSAVGPVNFEGLLSNSTT</sequence>
<dbReference type="AlphaFoldDB" id="A0AAV8ZAR0"/>
<dbReference type="EMBL" id="JAPWTK010000006">
    <property type="protein sequence ID" value="KAJ8961184.1"/>
    <property type="molecule type" value="Genomic_DNA"/>
</dbReference>
<dbReference type="Proteomes" id="UP001162162">
    <property type="component" value="Unassembled WGS sequence"/>
</dbReference>
<keyword evidence="2" id="KW-1185">Reference proteome</keyword>
<evidence type="ECO:0000313" key="2">
    <source>
        <dbReference type="Proteomes" id="UP001162162"/>
    </source>
</evidence>